<organism evidence="10 11">
    <name type="scientific">Novosphingobium capsulatum</name>
    <dbReference type="NCBI Taxonomy" id="13688"/>
    <lineage>
        <taxon>Bacteria</taxon>
        <taxon>Pseudomonadati</taxon>
        <taxon>Pseudomonadota</taxon>
        <taxon>Alphaproteobacteria</taxon>
        <taxon>Sphingomonadales</taxon>
        <taxon>Sphingomonadaceae</taxon>
        <taxon>Novosphingobium</taxon>
    </lineage>
</organism>
<comment type="caution">
    <text evidence="10">The sequence shown here is derived from an EMBL/GenBank/DDBJ whole genome shotgun (WGS) entry which is preliminary data.</text>
</comment>
<evidence type="ECO:0000256" key="7">
    <source>
        <dbReference type="SAM" id="MobiDB-lite"/>
    </source>
</evidence>
<evidence type="ECO:0000256" key="5">
    <source>
        <dbReference type="ARBA" id="ARBA00023136"/>
    </source>
</evidence>
<keyword evidence="2" id="KW-1003">Cell membrane</keyword>
<accession>A0ABU1MR09</accession>
<evidence type="ECO:0000313" key="11">
    <source>
        <dbReference type="Proteomes" id="UP001184150"/>
    </source>
</evidence>
<evidence type="ECO:0000313" key="10">
    <source>
        <dbReference type="EMBL" id="MDR6512771.1"/>
    </source>
</evidence>
<feature type="region of interest" description="Disordered" evidence="7">
    <location>
        <begin position="205"/>
        <end position="247"/>
    </location>
</feature>
<evidence type="ECO:0000256" key="1">
    <source>
        <dbReference type="ARBA" id="ARBA00004651"/>
    </source>
</evidence>
<protein>
    <submittedName>
        <fullName evidence="10">Chemotaxis protein MotA</fullName>
    </submittedName>
</protein>
<evidence type="ECO:0000256" key="4">
    <source>
        <dbReference type="ARBA" id="ARBA00022989"/>
    </source>
</evidence>
<evidence type="ECO:0000256" key="2">
    <source>
        <dbReference type="ARBA" id="ARBA00022475"/>
    </source>
</evidence>
<keyword evidence="4 8" id="KW-1133">Transmembrane helix</keyword>
<keyword evidence="6" id="KW-0653">Protein transport</keyword>
<feature type="domain" description="MotA/TolQ/ExbB proton channel" evidence="9">
    <location>
        <begin position="88"/>
        <end position="190"/>
    </location>
</feature>
<dbReference type="Proteomes" id="UP001184150">
    <property type="component" value="Unassembled WGS sequence"/>
</dbReference>
<keyword evidence="5 8" id="KW-0472">Membrane</keyword>
<keyword evidence="11" id="KW-1185">Reference proteome</keyword>
<name>A0ABU1MR09_9SPHN</name>
<keyword evidence="6" id="KW-0813">Transport</keyword>
<keyword evidence="3 8" id="KW-0812">Transmembrane</keyword>
<dbReference type="RefSeq" id="WP_171793751.1">
    <property type="nucleotide sequence ID" value="NZ_JAVDRD010000012.1"/>
</dbReference>
<reference evidence="10 11" key="1">
    <citation type="submission" date="2023-07" db="EMBL/GenBank/DDBJ databases">
        <title>Sorghum-associated microbial communities from plants grown in Nebraska, USA.</title>
        <authorList>
            <person name="Schachtman D."/>
        </authorList>
    </citation>
    <scope>NUCLEOTIDE SEQUENCE [LARGE SCALE GENOMIC DNA]</scope>
    <source>
        <strain evidence="10 11">DS1027</strain>
    </source>
</reference>
<dbReference type="EMBL" id="JAVDRD010000012">
    <property type="protein sequence ID" value="MDR6512771.1"/>
    <property type="molecule type" value="Genomic_DNA"/>
</dbReference>
<evidence type="ECO:0000256" key="6">
    <source>
        <dbReference type="RuleBase" id="RU004057"/>
    </source>
</evidence>
<dbReference type="Pfam" id="PF01618">
    <property type="entry name" value="MotA_ExbB"/>
    <property type="match status" value="1"/>
</dbReference>
<evidence type="ECO:0000256" key="8">
    <source>
        <dbReference type="SAM" id="Phobius"/>
    </source>
</evidence>
<sequence length="247" mass="26396">MDLTHLLDAQSAVIVVGGTLVGTVLRCGWHDSLTALRAVGGLLRPGFNAAAMRSELAHEVALIRRDGVIRANPRRLADREFDSATSALVRTRSLDGLVEQHETWRRARLRRATTAARTLAQAADLSPVFGLAGTLVALSQLKVESLAHGNFIGAIAMSVLTTLYGLLLAHIVMGPLGRAVERASQAEEEARAEVMTWLTQQVGPACPDRQRATPLSPHGVTLPRRAANADGMAADTGLRPLDPRETA</sequence>
<comment type="similarity">
    <text evidence="6">Belongs to the exbB/tolQ family.</text>
</comment>
<feature type="transmembrane region" description="Helical" evidence="8">
    <location>
        <begin position="118"/>
        <end position="139"/>
    </location>
</feature>
<gene>
    <name evidence="10" type="ORF">J2792_003658</name>
</gene>
<dbReference type="InterPro" id="IPR047055">
    <property type="entry name" value="MotA-like"/>
</dbReference>
<evidence type="ECO:0000259" key="9">
    <source>
        <dbReference type="Pfam" id="PF01618"/>
    </source>
</evidence>
<feature type="transmembrane region" description="Helical" evidence="8">
    <location>
        <begin position="151"/>
        <end position="172"/>
    </location>
</feature>
<evidence type="ECO:0000256" key="3">
    <source>
        <dbReference type="ARBA" id="ARBA00022692"/>
    </source>
</evidence>
<proteinExistence type="inferred from homology"/>
<comment type="subcellular location">
    <subcellularLocation>
        <location evidence="1">Cell membrane</location>
        <topology evidence="1">Multi-pass membrane protein</topology>
    </subcellularLocation>
    <subcellularLocation>
        <location evidence="6">Membrane</location>
        <topology evidence="6">Multi-pass membrane protein</topology>
    </subcellularLocation>
</comment>
<dbReference type="PANTHER" id="PTHR30433">
    <property type="entry name" value="CHEMOTAXIS PROTEIN MOTA"/>
    <property type="match status" value="1"/>
</dbReference>
<dbReference type="InterPro" id="IPR002898">
    <property type="entry name" value="MotA_ExbB_proton_chnl"/>
</dbReference>